<dbReference type="SUPFAM" id="SSF48371">
    <property type="entry name" value="ARM repeat"/>
    <property type="match status" value="1"/>
</dbReference>
<proteinExistence type="inferred from homology"/>
<name>A0AAV4SR50_9ARAC</name>
<accession>A0AAV4SR50</accession>
<dbReference type="Pfam" id="PF10193">
    <property type="entry name" value="Telomere_reg-2"/>
    <property type="match status" value="1"/>
</dbReference>
<dbReference type="GO" id="GO:0051879">
    <property type="term" value="F:Hsp90 protein binding"/>
    <property type="evidence" value="ECO:0007669"/>
    <property type="project" value="TreeGrafter"/>
</dbReference>
<comment type="similarity">
    <text evidence="2">Belongs to the TEL2 family.</text>
</comment>
<dbReference type="InterPro" id="IPR057348">
    <property type="entry name" value="TELO2_ARM"/>
</dbReference>
<dbReference type="GO" id="GO:0042162">
    <property type="term" value="F:telomeric DNA binding"/>
    <property type="evidence" value="ECO:0007669"/>
    <property type="project" value="TreeGrafter"/>
</dbReference>
<evidence type="ECO:0000259" key="5">
    <source>
        <dbReference type="Pfam" id="PF25320"/>
    </source>
</evidence>
<dbReference type="GO" id="GO:0005829">
    <property type="term" value="C:cytosol"/>
    <property type="evidence" value="ECO:0007669"/>
    <property type="project" value="TreeGrafter"/>
</dbReference>
<dbReference type="Pfam" id="PF05380">
    <property type="entry name" value="Peptidase_A17"/>
    <property type="match status" value="1"/>
</dbReference>
<dbReference type="Pfam" id="PF25320">
    <property type="entry name" value="TELO2_ARM"/>
    <property type="match status" value="1"/>
</dbReference>
<gene>
    <name evidence="6" type="primary">telo2</name>
    <name evidence="6" type="ORF">CDAR_434601</name>
</gene>
<feature type="domain" description="Telomere length regulation protein conserved" evidence="4">
    <location>
        <begin position="566"/>
        <end position="673"/>
    </location>
</feature>
<dbReference type="AlphaFoldDB" id="A0AAV4SR50"/>
<evidence type="ECO:0000313" key="6">
    <source>
        <dbReference type="EMBL" id="GIY35932.1"/>
    </source>
</evidence>
<dbReference type="PANTHER" id="PTHR15830">
    <property type="entry name" value="TELOMERE LENGTH REGULATION PROTEIN TEL2 FAMILY MEMBER"/>
    <property type="match status" value="1"/>
</dbReference>
<dbReference type="InterPro" id="IPR038528">
    <property type="entry name" value="TEL2_C_sf"/>
</dbReference>
<evidence type="ECO:0000313" key="7">
    <source>
        <dbReference type="Proteomes" id="UP001054837"/>
    </source>
</evidence>
<dbReference type="Proteomes" id="UP001054837">
    <property type="component" value="Unassembled WGS sequence"/>
</dbReference>
<comment type="caution">
    <text evidence="6">The sequence shown here is derived from an EMBL/GenBank/DDBJ whole genome shotgun (WGS) entry which is preliminary data.</text>
</comment>
<feature type="domain" description="TELO2 ARM repeat" evidence="5">
    <location>
        <begin position="295"/>
        <end position="483"/>
    </location>
</feature>
<evidence type="ECO:0000256" key="2">
    <source>
        <dbReference type="ARBA" id="ARBA00006133"/>
    </source>
</evidence>
<reference evidence="6 7" key="1">
    <citation type="submission" date="2021-06" db="EMBL/GenBank/DDBJ databases">
        <title>Caerostris darwini draft genome.</title>
        <authorList>
            <person name="Kono N."/>
            <person name="Arakawa K."/>
        </authorList>
    </citation>
    <scope>NUCLEOTIDE SEQUENCE [LARGE SCALE GENOMIC DNA]</scope>
</reference>
<dbReference type="InterPro" id="IPR051970">
    <property type="entry name" value="TEL2_Regulation"/>
</dbReference>
<evidence type="ECO:0000259" key="4">
    <source>
        <dbReference type="Pfam" id="PF10193"/>
    </source>
</evidence>
<sequence length="888" mass="101374">MEFAQDEKEDSLHMFCDASAKAYATCIFLRVVRLIQSRGRVLSLKNLTFPRLTTTDIYIDSRLCASEQLEEVNSIAIEIKSLFLDPVNGANENLKWSLLKDYSKYFISDKISLILLSSYNCVTTVLLDSLKPTLFKDKWSEDVFDNIFLHGIHHESFILLMRKLNETRESYQRQKILSLLARFIQEESLYFLLLRQCCRSGLWDPEYAAISKTWNDLLMFLASLPERVANKTQGHMHKIFYSQYYVPRLLSSIIGVLTSVHQMITGNQNCTLEFLGKLIGKLSILGHGDVVVQKLYMVLISYCEKDYVWRKISQNLITKMPLSSLEPFVTHLVLLTPWYGYLDWILGDEGMNNKNLNYVMTTKLLLFHHFEKKTILHNIIGYFAKADNRQVQFENIFSSLAKCWANESTLKHQSFQQQKYLASALLVCAGWLKTMQYCTTAKAHLNLIINGTMIRLANSEQDIRSLGLVVGNLVASAIDPQGPTMKCEEIVDKILLTELEALLIIPNDPGKDSLCLEDVNLFVEEKSAKEQDTVKKTDESTDKVSEIDSDDELEPYVIPEEQVKRPYYLNDCLQGLIEQENDEWFEQCLKHAESLIISNSDQVHEVAVEMAKVLLHLEQKGYFPDFLITRHKILVSLAVHCPVLVADYLANQFYEKDYSIRQRLDILEVLAAASQLLSTPKSAEVKHSELPSLSSEKFNKSTEKLWKTIVDTRVAAKTRHITKVKRKPLPELLENRFAVVAGYFFFPLMAKYDKKNKMLKLFGEDSYVLGRLIYTLGIIMHSAANIPACEKMGEALLQFIADVKHHTDVFVREASIFALAAVYTSVPACLLFSDDMTPAVFESKDWLQSVIDGDIETNCQIKATYALSLILNAITNEMPLVSELLSSK</sequence>
<dbReference type="PANTHER" id="PTHR15830:SF10">
    <property type="entry name" value="TELOMERE LENGTH REGULATION PROTEIN TEL2 HOMOLOG"/>
    <property type="match status" value="1"/>
</dbReference>
<organism evidence="6 7">
    <name type="scientific">Caerostris darwini</name>
    <dbReference type="NCBI Taxonomy" id="1538125"/>
    <lineage>
        <taxon>Eukaryota</taxon>
        <taxon>Metazoa</taxon>
        <taxon>Ecdysozoa</taxon>
        <taxon>Arthropoda</taxon>
        <taxon>Chelicerata</taxon>
        <taxon>Arachnida</taxon>
        <taxon>Araneae</taxon>
        <taxon>Araneomorphae</taxon>
        <taxon>Entelegynae</taxon>
        <taxon>Araneoidea</taxon>
        <taxon>Araneidae</taxon>
        <taxon>Caerostris</taxon>
    </lineage>
</organism>
<keyword evidence="7" id="KW-1185">Reference proteome</keyword>
<evidence type="ECO:0000256" key="3">
    <source>
        <dbReference type="ARBA" id="ARBA00022490"/>
    </source>
</evidence>
<dbReference type="InterPro" id="IPR008042">
    <property type="entry name" value="Retrotrans_Pao"/>
</dbReference>
<evidence type="ECO:0000256" key="1">
    <source>
        <dbReference type="ARBA" id="ARBA00004496"/>
    </source>
</evidence>
<keyword evidence="3" id="KW-0963">Cytoplasm</keyword>
<dbReference type="InterPro" id="IPR016024">
    <property type="entry name" value="ARM-type_fold"/>
</dbReference>
<dbReference type="EMBL" id="BPLQ01008209">
    <property type="protein sequence ID" value="GIY35932.1"/>
    <property type="molecule type" value="Genomic_DNA"/>
</dbReference>
<protein>
    <submittedName>
        <fullName evidence="6">Telomere length regulation protein TEL2 homolog</fullName>
    </submittedName>
</protein>
<dbReference type="InterPro" id="IPR019337">
    <property type="entry name" value="Telomere_length_regulation_dom"/>
</dbReference>
<dbReference type="GO" id="GO:0051083">
    <property type="term" value="P:'de novo' cotranslational protein folding"/>
    <property type="evidence" value="ECO:0007669"/>
    <property type="project" value="TreeGrafter"/>
</dbReference>
<comment type="subcellular location">
    <subcellularLocation>
        <location evidence="1">Cytoplasm</location>
    </subcellularLocation>
</comment>
<dbReference type="Gene3D" id="1.25.40.720">
    <property type="entry name" value="Telomere length regulation protein 2, C-terminal domain"/>
    <property type="match status" value="2"/>
</dbReference>